<dbReference type="RefSeq" id="WP_342350251.1">
    <property type="nucleotide sequence ID" value="NZ_CAKJVE010000004.1"/>
</dbReference>
<dbReference type="Pfam" id="PF15978">
    <property type="entry name" value="TnsD"/>
    <property type="match status" value="1"/>
</dbReference>
<dbReference type="Proteomes" id="UP000789738">
    <property type="component" value="Unassembled WGS sequence"/>
</dbReference>
<reference evidence="2" key="1">
    <citation type="submission" date="2021-10" db="EMBL/GenBank/DDBJ databases">
        <authorList>
            <person name="Mesa V."/>
        </authorList>
    </citation>
    <scope>NUCLEOTIDE SEQUENCE</scope>
    <source>
        <strain evidence="2">CC3_PB</strain>
    </source>
</reference>
<accession>A0AA86JDE0</accession>
<gene>
    <name evidence="2" type="ORF">CNEO_40667</name>
</gene>
<dbReference type="InterPro" id="IPR032750">
    <property type="entry name" value="TnsD_C"/>
</dbReference>
<evidence type="ECO:0000313" key="2">
    <source>
        <dbReference type="EMBL" id="CAG9703498.1"/>
    </source>
</evidence>
<dbReference type="AlphaFoldDB" id="A0AA86JDE0"/>
<proteinExistence type="predicted"/>
<organism evidence="2 3">
    <name type="scientific">Clostridium neonatale</name>
    <dbReference type="NCBI Taxonomy" id="137838"/>
    <lineage>
        <taxon>Bacteria</taxon>
        <taxon>Bacillati</taxon>
        <taxon>Bacillota</taxon>
        <taxon>Clostridia</taxon>
        <taxon>Eubacteriales</taxon>
        <taxon>Clostridiaceae</taxon>
        <taxon>Clostridium</taxon>
    </lineage>
</organism>
<evidence type="ECO:0000313" key="3">
    <source>
        <dbReference type="Proteomes" id="UP000789738"/>
    </source>
</evidence>
<comment type="caution">
    <text evidence="2">The sequence shown here is derived from an EMBL/GenBank/DDBJ whole genome shotgun (WGS) entry which is preliminary data.</text>
</comment>
<feature type="domain" description="Transposon Tn7 transposition protein TnsD C-terminal" evidence="1">
    <location>
        <begin position="2"/>
        <end position="311"/>
    </location>
</feature>
<sequence length="375" mass="45302">MNEYYSNKILNIFDSKLNDKESNWLKIMLRNSKEFVHPIRHILFIICIYTDIKSFINFKENNSKYIWPCLNKICKYYKENIITDIIITSDYKSRKPVGTAECPYCGFKYSRKIMDNNRINEFGRVKDFGHLWCEKLIEILESKQYNVSNIAKIMGCDYKTVVRYAGILGKRDLIDSKITFTKNVQIIKDKSYELQYLQDILKYKKYHFKSTRTDIRKALNKQYAWLYKNNKKWLFDNLPKSNNNYICRINDRVNWNKRDEEILLKIKKNYVKIMKSDEKIRITKSMFGRFLGISALLDHNLDKMPKTEKYLLAINESIEQYQERRVKKICRHFFKERITIRRWKIMRIAGLKNNCSSKAIKIINYYINKQLNQRI</sequence>
<name>A0AA86JDE0_9CLOT</name>
<evidence type="ECO:0000259" key="1">
    <source>
        <dbReference type="Pfam" id="PF15978"/>
    </source>
</evidence>
<protein>
    <recommendedName>
        <fullName evidence="1">Transposon Tn7 transposition protein TnsD C-terminal domain-containing protein</fullName>
    </recommendedName>
</protein>
<dbReference type="EMBL" id="CAKJVE010000004">
    <property type="protein sequence ID" value="CAG9703498.1"/>
    <property type="molecule type" value="Genomic_DNA"/>
</dbReference>